<gene>
    <name evidence="2" type="ORF">KDD17_08850</name>
</gene>
<dbReference type="Proteomes" id="UP000683291">
    <property type="component" value="Chromosome 1"/>
</dbReference>
<proteinExistence type="predicted"/>
<evidence type="ECO:0000313" key="3">
    <source>
        <dbReference type="Proteomes" id="UP000683291"/>
    </source>
</evidence>
<dbReference type="KEGG" id="sual:KDD17_08850"/>
<reference evidence="2" key="1">
    <citation type="submission" date="2021-04" db="EMBL/GenBank/DDBJ databases">
        <title>Complete genome sequence for Sulfitobacter sp. strain JK7-1.</title>
        <authorList>
            <person name="Park S.-J."/>
        </authorList>
    </citation>
    <scope>NUCLEOTIDE SEQUENCE</scope>
    <source>
        <strain evidence="2">JK7-1</strain>
    </source>
</reference>
<sequence>MRRAALGAVVLLLSGPAIAQAEVATRTYEGREASALRCANMMAFTGITLNRAGLMADAEKDVLLGISVLILERHVSGPWVSKKRAMEVMRDRRSVDDTLSDYQRNAPGCLKRFPIN</sequence>
<keyword evidence="1" id="KW-0732">Signal</keyword>
<dbReference type="EMBL" id="CP073581">
    <property type="protein sequence ID" value="QUJ75138.1"/>
    <property type="molecule type" value="Genomic_DNA"/>
</dbReference>
<evidence type="ECO:0000256" key="1">
    <source>
        <dbReference type="SAM" id="SignalP"/>
    </source>
</evidence>
<dbReference type="AlphaFoldDB" id="A0A975PKY0"/>
<evidence type="ECO:0000313" key="2">
    <source>
        <dbReference type="EMBL" id="QUJ75138.1"/>
    </source>
</evidence>
<protein>
    <recommendedName>
        <fullName evidence="4">Rap1a immunity protein domain-containing protein</fullName>
    </recommendedName>
</protein>
<name>A0A975PKY0_9RHOB</name>
<keyword evidence="3" id="KW-1185">Reference proteome</keyword>
<evidence type="ECO:0008006" key="4">
    <source>
        <dbReference type="Google" id="ProtNLM"/>
    </source>
</evidence>
<organism evidence="2 3">
    <name type="scientific">Sulfitobacter albidus</name>
    <dbReference type="NCBI Taxonomy" id="2829501"/>
    <lineage>
        <taxon>Bacteria</taxon>
        <taxon>Pseudomonadati</taxon>
        <taxon>Pseudomonadota</taxon>
        <taxon>Alphaproteobacteria</taxon>
        <taxon>Rhodobacterales</taxon>
        <taxon>Roseobacteraceae</taxon>
        <taxon>Sulfitobacter</taxon>
    </lineage>
</organism>
<feature type="signal peptide" evidence="1">
    <location>
        <begin position="1"/>
        <end position="19"/>
    </location>
</feature>
<feature type="chain" id="PRO_5037446668" description="Rap1a immunity protein domain-containing protein" evidence="1">
    <location>
        <begin position="20"/>
        <end position="116"/>
    </location>
</feature>
<accession>A0A975PKY0</accession>
<dbReference type="RefSeq" id="WP_212703343.1">
    <property type="nucleotide sequence ID" value="NZ_CP073581.1"/>
</dbReference>